<dbReference type="SUPFAM" id="SSF53756">
    <property type="entry name" value="UDP-Glycosyltransferase/glycogen phosphorylase"/>
    <property type="match status" value="1"/>
</dbReference>
<comment type="caution">
    <text evidence="1">The sequence shown here is derived from an EMBL/GenBank/DDBJ whole genome shotgun (WGS) entry which is preliminary data.</text>
</comment>
<dbReference type="Gene3D" id="3.40.50.2000">
    <property type="entry name" value="Glycogen Phosphorylase B"/>
    <property type="match status" value="1"/>
</dbReference>
<protein>
    <recommendedName>
        <fullName evidence="2">Glycosyl transferase family 1 domain-containing protein</fullName>
    </recommendedName>
</protein>
<proteinExistence type="predicted"/>
<dbReference type="AlphaFoldDB" id="X0UQ42"/>
<evidence type="ECO:0000313" key="1">
    <source>
        <dbReference type="EMBL" id="GAG07929.1"/>
    </source>
</evidence>
<evidence type="ECO:0008006" key="2">
    <source>
        <dbReference type="Google" id="ProtNLM"/>
    </source>
</evidence>
<feature type="non-terminal residue" evidence="1">
    <location>
        <position position="189"/>
    </location>
</feature>
<dbReference type="Pfam" id="PF13692">
    <property type="entry name" value="Glyco_trans_1_4"/>
    <property type="match status" value="1"/>
</dbReference>
<gene>
    <name evidence="1" type="ORF">S01H1_42584</name>
</gene>
<dbReference type="EMBL" id="BARS01027087">
    <property type="protein sequence ID" value="GAG07929.1"/>
    <property type="molecule type" value="Genomic_DNA"/>
</dbReference>
<reference evidence="1" key="1">
    <citation type="journal article" date="2014" name="Front. Microbiol.">
        <title>High frequency of phylogenetically diverse reductive dehalogenase-homologous genes in deep subseafloor sedimentary metagenomes.</title>
        <authorList>
            <person name="Kawai M."/>
            <person name="Futagami T."/>
            <person name="Toyoda A."/>
            <person name="Takaki Y."/>
            <person name="Nishi S."/>
            <person name="Hori S."/>
            <person name="Arai W."/>
            <person name="Tsubouchi T."/>
            <person name="Morono Y."/>
            <person name="Uchiyama I."/>
            <person name="Ito T."/>
            <person name="Fujiyama A."/>
            <person name="Inagaki F."/>
            <person name="Takami H."/>
        </authorList>
    </citation>
    <scope>NUCLEOTIDE SEQUENCE</scope>
    <source>
        <strain evidence="1">Expedition CK06-06</strain>
    </source>
</reference>
<sequence>MEKELLRKANIVLVLTESLYYKYKDINPNIYFFPSAVDESLFFPILNKNTEEPQDIKKLNRPRIGMVGCLDHRLDIELLCDIADAYPECSLVIIGPQLTYLYRKRALIKRKNVYFLCQKQNKEIPFYIKSFDVGIIPYVVNEFTKNVSPLKLYEYLSMGKPVVATALPDVERFKDVIMVAHNKDEFIEC</sequence>
<organism evidence="1">
    <name type="scientific">marine sediment metagenome</name>
    <dbReference type="NCBI Taxonomy" id="412755"/>
    <lineage>
        <taxon>unclassified sequences</taxon>
        <taxon>metagenomes</taxon>
        <taxon>ecological metagenomes</taxon>
    </lineage>
</organism>
<accession>X0UQ42</accession>
<name>X0UQ42_9ZZZZ</name>